<dbReference type="AlphaFoldDB" id="X1BV17"/>
<name>X1BV17_9ZZZZ</name>
<comment type="caution">
    <text evidence="2">The sequence shown here is derived from an EMBL/GenBank/DDBJ whole genome shotgun (WGS) entry which is preliminary data.</text>
</comment>
<accession>X1BV17</accession>
<evidence type="ECO:0000313" key="2">
    <source>
        <dbReference type="EMBL" id="GAG99619.1"/>
    </source>
</evidence>
<gene>
    <name evidence="2" type="ORF">S01H4_45497</name>
</gene>
<dbReference type="EMBL" id="BART01025333">
    <property type="protein sequence ID" value="GAG99619.1"/>
    <property type="molecule type" value="Genomic_DNA"/>
</dbReference>
<evidence type="ECO:0000256" key="1">
    <source>
        <dbReference type="SAM" id="Phobius"/>
    </source>
</evidence>
<keyword evidence="1" id="KW-1133">Transmembrane helix</keyword>
<feature type="transmembrane region" description="Helical" evidence="1">
    <location>
        <begin position="69"/>
        <end position="92"/>
    </location>
</feature>
<proteinExistence type="predicted"/>
<keyword evidence="1" id="KW-0472">Membrane</keyword>
<sequence>MNNVNRYIKIAKDAVIKPSENIEEKIIDRISHIDESDKKLLDEGFIDYFKRSNSRVYLFAQKIKDNPGAFAFLGIILLFTIIFIAFIIRVILGEERAAGGNNLLSSSKNNSQNK</sequence>
<reference evidence="2" key="1">
    <citation type="journal article" date="2014" name="Front. Microbiol.">
        <title>High frequency of phylogenetically diverse reductive dehalogenase-homologous genes in deep subseafloor sedimentary metagenomes.</title>
        <authorList>
            <person name="Kawai M."/>
            <person name="Futagami T."/>
            <person name="Toyoda A."/>
            <person name="Takaki Y."/>
            <person name="Nishi S."/>
            <person name="Hori S."/>
            <person name="Arai W."/>
            <person name="Tsubouchi T."/>
            <person name="Morono Y."/>
            <person name="Uchiyama I."/>
            <person name="Ito T."/>
            <person name="Fujiyama A."/>
            <person name="Inagaki F."/>
            <person name="Takami H."/>
        </authorList>
    </citation>
    <scope>NUCLEOTIDE SEQUENCE</scope>
    <source>
        <strain evidence="2">Expedition CK06-06</strain>
    </source>
</reference>
<keyword evidence="1" id="KW-0812">Transmembrane</keyword>
<organism evidence="2">
    <name type="scientific">marine sediment metagenome</name>
    <dbReference type="NCBI Taxonomy" id="412755"/>
    <lineage>
        <taxon>unclassified sequences</taxon>
        <taxon>metagenomes</taxon>
        <taxon>ecological metagenomes</taxon>
    </lineage>
</organism>
<protein>
    <submittedName>
        <fullName evidence="2">Uncharacterized protein</fullName>
    </submittedName>
</protein>